<reference evidence="2" key="1">
    <citation type="submission" date="2014-06" db="EMBL/GenBank/DDBJ databases">
        <title>Draft genome sequence of C. testosteroni WDL7.</title>
        <authorList>
            <person name="Wu Y."/>
            <person name="Seshan H."/>
            <person name="Arumugam K."/>
        </authorList>
    </citation>
    <scope>NUCLEOTIDE SEQUENCE [LARGE SCALE GENOMIC DNA]</scope>
    <source>
        <strain evidence="2">WDL7</strain>
    </source>
</reference>
<dbReference type="PATRIC" id="fig|285.49.peg.1507"/>
<gene>
    <name evidence="1" type="ORF">GL58_07310</name>
</gene>
<evidence type="ECO:0000313" key="2">
    <source>
        <dbReference type="Proteomes" id="UP000037442"/>
    </source>
</evidence>
<dbReference type="EMBL" id="JNVD01000017">
    <property type="protein sequence ID" value="KOC22265.1"/>
    <property type="molecule type" value="Genomic_DNA"/>
</dbReference>
<dbReference type="RefSeq" id="WP_053283077.1">
    <property type="nucleotide sequence ID" value="NZ_JNVD01000017.1"/>
</dbReference>
<sequence length="393" mass="41135">MASPVDTSVKHAYSSMTGVNPINGTPGSMIPVLRAFLVTGWGSKAVDSASISNGVCRLVFASGKSAAELHAVITVSGASPAALNGEQRVTAVANGWVEFKTDLPDGAVTGSISFKMAGLGWEEVYTKTNVSVFRPTDPRGTRMFYRIDDTSGGPARVQMYESMTDVDTGVGVSPSLAGGWYWIKSNQFPDSTARYWMLIGNARAFYFFACAGNSSATAPQAGSYGLASFAGDLNSYKSGDTWCGMVSGLDINNWTDRTGCLFQCPEDKASFAIARQSHGIGGMASSRRRAYRNGTSGADGTLGGYPSRVDNGLRLSPIIITDGGDSAPRGEMPGAWYCPQSGVMSVLGNKFGFVAGTGEFAGKTFLTVPLLGDGSNSGIGFFDASGPWEVVNG</sequence>
<name>A0A0L7MK50_COMTE</name>
<comment type="caution">
    <text evidence="1">The sequence shown here is derived from an EMBL/GenBank/DDBJ whole genome shotgun (WGS) entry which is preliminary data.</text>
</comment>
<protein>
    <submittedName>
        <fullName evidence="1">Uncharacterized protein</fullName>
    </submittedName>
</protein>
<accession>A0A0L7MK50</accession>
<evidence type="ECO:0000313" key="1">
    <source>
        <dbReference type="EMBL" id="KOC22265.1"/>
    </source>
</evidence>
<organism evidence="1 2">
    <name type="scientific">Comamonas testosteroni</name>
    <name type="common">Pseudomonas testosteroni</name>
    <dbReference type="NCBI Taxonomy" id="285"/>
    <lineage>
        <taxon>Bacteria</taxon>
        <taxon>Pseudomonadati</taxon>
        <taxon>Pseudomonadota</taxon>
        <taxon>Betaproteobacteria</taxon>
        <taxon>Burkholderiales</taxon>
        <taxon>Comamonadaceae</taxon>
        <taxon>Comamonas</taxon>
    </lineage>
</organism>
<proteinExistence type="predicted"/>
<dbReference type="AlphaFoldDB" id="A0A0L7MK50"/>
<dbReference type="Proteomes" id="UP000037442">
    <property type="component" value="Unassembled WGS sequence"/>
</dbReference>